<keyword evidence="3" id="KW-0201">Cytochrome c-type biogenesis</keyword>
<sequence>MKRRISAIIDIFWSVKLTITLLIILAIVSIIGTLLPLFPSQIAKYPLYSSWWFITLLFLLSINITVCSWKKLPPIRASALPYRKPFARSFIENLEHSLTFRFNGSRDGVIKMISTAFKLHRYPIVPLDPPAAATADTKLFITERGNLSRYSFYLTHISIVLILLGSLLGSLFGFKGYLQLAVGETKQKLFQQKTLTELSLPFAVRCDDFQLIYYQGTNKIKDYLCQLVVLEDGKAVKKKQIEVNNPLSYQGIRFYQSSYGQQPFNPHTGSLKLEISDPSGKELIQEIQARMDTPYTIGSENQKMTVELVNFVPDFVRDEEGQVHSRSQSMNNPAVQLKIQEDGELIDQFWIFAKFPDINMGKKKSPLHFEITFPAGNYYTGLQVVKDPGIPLVYLGGIILCIGLFMIFFWSHRRYYIIVEQQDSAGISVVIGAKTNKNRMALRNEFELITQIIQKEGSADDE</sequence>
<evidence type="ECO:0000256" key="5">
    <source>
        <dbReference type="ARBA" id="ARBA00023136"/>
    </source>
</evidence>
<evidence type="ECO:0000256" key="6">
    <source>
        <dbReference type="SAM" id="Phobius"/>
    </source>
</evidence>
<evidence type="ECO:0000256" key="3">
    <source>
        <dbReference type="ARBA" id="ARBA00022748"/>
    </source>
</evidence>
<keyword evidence="2 6" id="KW-0812">Transmembrane</keyword>
<comment type="caution">
    <text evidence="8">The sequence shown here is derived from an EMBL/GenBank/DDBJ whole genome shotgun (WGS) entry which is preliminary data.</text>
</comment>
<keyword evidence="5 6" id="KW-0472">Membrane</keyword>
<proteinExistence type="predicted"/>
<feature type="transmembrane region" description="Helical" evidence="6">
    <location>
        <begin position="12"/>
        <end position="38"/>
    </location>
</feature>
<evidence type="ECO:0000256" key="1">
    <source>
        <dbReference type="ARBA" id="ARBA00004141"/>
    </source>
</evidence>
<dbReference type="Proteomes" id="UP001594351">
    <property type="component" value="Unassembled WGS sequence"/>
</dbReference>
<dbReference type="EMBL" id="JBHPBY010000108">
    <property type="protein sequence ID" value="MFC1850567.1"/>
    <property type="molecule type" value="Genomic_DNA"/>
</dbReference>
<protein>
    <submittedName>
        <fullName evidence="8">Cytochrome c biogenesis protein ResB</fullName>
    </submittedName>
</protein>
<feature type="transmembrane region" description="Helical" evidence="6">
    <location>
        <begin position="50"/>
        <end position="69"/>
    </location>
</feature>
<keyword evidence="4 6" id="KW-1133">Transmembrane helix</keyword>
<evidence type="ECO:0000256" key="4">
    <source>
        <dbReference type="ARBA" id="ARBA00022989"/>
    </source>
</evidence>
<dbReference type="PANTHER" id="PTHR31566:SF0">
    <property type="entry name" value="CYTOCHROME C BIOGENESIS PROTEIN CCS1, CHLOROPLASTIC"/>
    <property type="match status" value="1"/>
</dbReference>
<dbReference type="InterPro" id="IPR007816">
    <property type="entry name" value="ResB-like_domain"/>
</dbReference>
<evidence type="ECO:0000259" key="7">
    <source>
        <dbReference type="Pfam" id="PF05140"/>
    </source>
</evidence>
<keyword evidence="9" id="KW-1185">Reference proteome</keyword>
<feature type="transmembrane region" description="Helical" evidence="6">
    <location>
        <begin position="152"/>
        <end position="174"/>
    </location>
</feature>
<accession>A0ABV6YWH7</accession>
<evidence type="ECO:0000313" key="9">
    <source>
        <dbReference type="Proteomes" id="UP001594351"/>
    </source>
</evidence>
<comment type="subcellular location">
    <subcellularLocation>
        <location evidence="1">Membrane</location>
        <topology evidence="1">Multi-pass membrane protein</topology>
    </subcellularLocation>
</comment>
<dbReference type="Pfam" id="PF05140">
    <property type="entry name" value="ResB"/>
    <property type="match status" value="1"/>
</dbReference>
<feature type="domain" description="ResB-like" evidence="7">
    <location>
        <begin position="15"/>
        <end position="447"/>
    </location>
</feature>
<reference evidence="8 9" key="1">
    <citation type="submission" date="2024-09" db="EMBL/GenBank/DDBJ databases">
        <title>Laminarin stimulates single cell rates of sulfate reduction while oxygen inhibits transcriptomic activity in coastal marine sediment.</title>
        <authorList>
            <person name="Lindsay M."/>
            <person name="Orcutt B."/>
            <person name="Emerson D."/>
            <person name="Stepanauskas R."/>
            <person name="D'Angelo T."/>
        </authorList>
    </citation>
    <scope>NUCLEOTIDE SEQUENCE [LARGE SCALE GENOMIC DNA]</scope>
    <source>
        <strain evidence="8">SAG AM-311-K15</strain>
    </source>
</reference>
<dbReference type="PANTHER" id="PTHR31566">
    <property type="entry name" value="CYTOCHROME C BIOGENESIS PROTEIN CCS1, CHLOROPLASTIC"/>
    <property type="match status" value="1"/>
</dbReference>
<organism evidence="8 9">
    <name type="scientific">candidate division CSSED10-310 bacterium</name>
    <dbReference type="NCBI Taxonomy" id="2855610"/>
    <lineage>
        <taxon>Bacteria</taxon>
        <taxon>Bacteria division CSSED10-310</taxon>
    </lineage>
</organism>
<name>A0ABV6YWH7_UNCC1</name>
<dbReference type="InterPro" id="IPR023494">
    <property type="entry name" value="Cyt_c_bgen_Ccs1/CcsB/ResB"/>
</dbReference>
<evidence type="ECO:0000256" key="2">
    <source>
        <dbReference type="ARBA" id="ARBA00022692"/>
    </source>
</evidence>
<feature type="transmembrane region" description="Helical" evidence="6">
    <location>
        <begin position="392"/>
        <end position="410"/>
    </location>
</feature>
<evidence type="ECO:0000313" key="8">
    <source>
        <dbReference type="EMBL" id="MFC1850567.1"/>
    </source>
</evidence>
<gene>
    <name evidence="8" type="ORF">ACFL27_10280</name>
</gene>